<dbReference type="EMBL" id="BAABME010001364">
    <property type="protein sequence ID" value="GAA0149202.1"/>
    <property type="molecule type" value="Genomic_DNA"/>
</dbReference>
<keyword evidence="3" id="KW-1185">Reference proteome</keyword>
<feature type="coiled-coil region" evidence="1">
    <location>
        <begin position="2"/>
        <end position="36"/>
    </location>
</feature>
<organism evidence="2 3">
    <name type="scientific">Lithospermum erythrorhizon</name>
    <name type="common">Purple gromwell</name>
    <name type="synonym">Lithospermum officinale var. erythrorhizon</name>
    <dbReference type="NCBI Taxonomy" id="34254"/>
    <lineage>
        <taxon>Eukaryota</taxon>
        <taxon>Viridiplantae</taxon>
        <taxon>Streptophyta</taxon>
        <taxon>Embryophyta</taxon>
        <taxon>Tracheophyta</taxon>
        <taxon>Spermatophyta</taxon>
        <taxon>Magnoliopsida</taxon>
        <taxon>eudicotyledons</taxon>
        <taxon>Gunneridae</taxon>
        <taxon>Pentapetalae</taxon>
        <taxon>asterids</taxon>
        <taxon>lamiids</taxon>
        <taxon>Boraginales</taxon>
        <taxon>Boraginaceae</taxon>
        <taxon>Boraginoideae</taxon>
        <taxon>Lithospermeae</taxon>
        <taxon>Lithospermum</taxon>
    </lineage>
</organism>
<keyword evidence="1" id="KW-0175">Coiled coil</keyword>
<gene>
    <name evidence="2" type="ORF">LIER_08440</name>
</gene>
<protein>
    <submittedName>
        <fullName evidence="2">Uncharacterized protein</fullName>
    </submittedName>
</protein>
<evidence type="ECO:0000256" key="1">
    <source>
        <dbReference type="SAM" id="Coils"/>
    </source>
</evidence>
<accession>A0AAV3PGN8</accession>
<evidence type="ECO:0000313" key="2">
    <source>
        <dbReference type="EMBL" id="GAA0149202.1"/>
    </source>
</evidence>
<comment type="caution">
    <text evidence="2">The sequence shown here is derived from an EMBL/GenBank/DDBJ whole genome shotgun (WGS) entry which is preliminary data.</text>
</comment>
<evidence type="ECO:0000313" key="3">
    <source>
        <dbReference type="Proteomes" id="UP001454036"/>
    </source>
</evidence>
<dbReference type="Proteomes" id="UP001454036">
    <property type="component" value="Unassembled WGS sequence"/>
</dbReference>
<dbReference type="AlphaFoldDB" id="A0AAV3PGN8"/>
<proteinExistence type="predicted"/>
<name>A0AAV3PGN8_LITER</name>
<sequence length="143" mass="16414">MFQRLELVHSQTTKKVSELEQRAKVAEESLPRQIEKAIYDYQRSEGFRVDAGKEAAYCLCRFTKTYKEVNPYIVVNYHDFIQGYPKEWLTPSDLSAPLTPSPEKEEEYDAPLAPAGALLLDYAVVFSFATFKNTSLTCYFCAF</sequence>
<reference evidence="2 3" key="1">
    <citation type="submission" date="2024-01" db="EMBL/GenBank/DDBJ databases">
        <title>The complete chloroplast genome sequence of Lithospermum erythrorhizon: insights into the phylogenetic relationship among Boraginaceae species and the maternal lineages of purple gromwells.</title>
        <authorList>
            <person name="Okada T."/>
            <person name="Watanabe K."/>
        </authorList>
    </citation>
    <scope>NUCLEOTIDE SEQUENCE [LARGE SCALE GENOMIC DNA]</scope>
</reference>